<proteinExistence type="predicted"/>
<feature type="domain" description="UspA" evidence="2">
    <location>
        <begin position="11"/>
        <end position="143"/>
    </location>
</feature>
<dbReference type="SUPFAM" id="SSF52402">
    <property type="entry name" value="Adenine nucleotide alpha hydrolases-like"/>
    <property type="match status" value="2"/>
</dbReference>
<comment type="caution">
    <text evidence="3">The sequence shown here is derived from an EMBL/GenBank/DDBJ whole genome shotgun (WGS) entry which is preliminary data.</text>
</comment>
<dbReference type="Pfam" id="PF00582">
    <property type="entry name" value="Usp"/>
    <property type="match status" value="1"/>
</dbReference>
<evidence type="ECO:0000259" key="2">
    <source>
        <dbReference type="Pfam" id="PF00582"/>
    </source>
</evidence>
<dbReference type="CDD" id="cd00293">
    <property type="entry name" value="USP-like"/>
    <property type="match status" value="1"/>
</dbReference>
<dbReference type="RefSeq" id="WP_203773327.1">
    <property type="nucleotide sequence ID" value="NZ_BAAABO010000038.1"/>
</dbReference>
<dbReference type="InterPro" id="IPR006016">
    <property type="entry name" value="UspA"/>
</dbReference>
<organism evidence="3 4">
    <name type="scientific">Paractinoplanes deccanensis</name>
    <dbReference type="NCBI Taxonomy" id="113561"/>
    <lineage>
        <taxon>Bacteria</taxon>
        <taxon>Bacillati</taxon>
        <taxon>Actinomycetota</taxon>
        <taxon>Actinomycetes</taxon>
        <taxon>Micromonosporales</taxon>
        <taxon>Micromonosporaceae</taxon>
        <taxon>Paractinoplanes</taxon>
    </lineage>
</organism>
<sequence>MHSDVSTPRNRPVMVGVNGSRSGPALVDLAAAEAALQRAPLLLVHVWPGRYTGAYRGRGAVPSRADARRLLDLLTSRARLTAPRIRVHTELFDGNAANLLTQASDRARLLVVGHRDDAYSRPAWGSTTAYLAYHSACPLMVYRGTVPADGPVVVAASARPEGDSTLGYAFARASLAHAPLVAVHMWTRPGAEEGTPVAVPAGAYAEERAAAERALTEALTGWTERFPGVAVEPLVVNDFDMAFTIERALRRGRLLIAGTGRSGSFAELLCSARQSRAGARATSPTVLVPPGWSETAGDATAATGRATGS</sequence>
<dbReference type="EMBL" id="BOMI01000146">
    <property type="protein sequence ID" value="GID78423.1"/>
    <property type="molecule type" value="Genomic_DNA"/>
</dbReference>
<keyword evidence="4" id="KW-1185">Reference proteome</keyword>
<evidence type="ECO:0000313" key="3">
    <source>
        <dbReference type="EMBL" id="GID78423.1"/>
    </source>
</evidence>
<gene>
    <name evidence="3" type="ORF">Ade02nite_70640</name>
</gene>
<feature type="compositionally biased region" description="Low complexity" evidence="1">
    <location>
        <begin position="295"/>
        <end position="309"/>
    </location>
</feature>
<evidence type="ECO:0000313" key="4">
    <source>
        <dbReference type="Proteomes" id="UP000609879"/>
    </source>
</evidence>
<name>A0ABQ3YEK1_9ACTN</name>
<reference evidence="3 4" key="1">
    <citation type="submission" date="2021-01" db="EMBL/GenBank/DDBJ databases">
        <title>Whole genome shotgun sequence of Actinoplanes deccanensis NBRC 13994.</title>
        <authorList>
            <person name="Komaki H."/>
            <person name="Tamura T."/>
        </authorList>
    </citation>
    <scope>NUCLEOTIDE SEQUENCE [LARGE SCALE GENOMIC DNA]</scope>
    <source>
        <strain evidence="3 4">NBRC 13994</strain>
    </source>
</reference>
<feature type="region of interest" description="Disordered" evidence="1">
    <location>
        <begin position="281"/>
        <end position="309"/>
    </location>
</feature>
<protein>
    <submittedName>
        <fullName evidence="3">Universal stress protein</fullName>
    </submittedName>
</protein>
<evidence type="ECO:0000256" key="1">
    <source>
        <dbReference type="SAM" id="MobiDB-lite"/>
    </source>
</evidence>
<dbReference type="Proteomes" id="UP000609879">
    <property type="component" value="Unassembled WGS sequence"/>
</dbReference>
<accession>A0ABQ3YEK1</accession>
<dbReference type="Gene3D" id="3.40.50.620">
    <property type="entry name" value="HUPs"/>
    <property type="match status" value="2"/>
</dbReference>
<dbReference type="InterPro" id="IPR014729">
    <property type="entry name" value="Rossmann-like_a/b/a_fold"/>
</dbReference>